<organism evidence="1 2">
    <name type="scientific">Cetraspora pellucida</name>
    <dbReference type="NCBI Taxonomy" id="1433469"/>
    <lineage>
        <taxon>Eukaryota</taxon>
        <taxon>Fungi</taxon>
        <taxon>Fungi incertae sedis</taxon>
        <taxon>Mucoromycota</taxon>
        <taxon>Glomeromycotina</taxon>
        <taxon>Glomeromycetes</taxon>
        <taxon>Diversisporales</taxon>
        <taxon>Gigasporaceae</taxon>
        <taxon>Cetraspora</taxon>
    </lineage>
</organism>
<feature type="non-terminal residue" evidence="1">
    <location>
        <position position="205"/>
    </location>
</feature>
<dbReference type="EMBL" id="CAJVQA010060628">
    <property type="protein sequence ID" value="CAG8828461.1"/>
    <property type="molecule type" value="Genomic_DNA"/>
</dbReference>
<dbReference type="Proteomes" id="UP000789759">
    <property type="component" value="Unassembled WGS sequence"/>
</dbReference>
<name>A0A9N9KFQ6_9GLOM</name>
<feature type="non-terminal residue" evidence="1">
    <location>
        <position position="1"/>
    </location>
</feature>
<dbReference type="OrthoDB" id="2424044at2759"/>
<evidence type="ECO:0000313" key="2">
    <source>
        <dbReference type="Proteomes" id="UP000789759"/>
    </source>
</evidence>
<protein>
    <submittedName>
        <fullName evidence="1">9002_t:CDS:1</fullName>
    </submittedName>
</protein>
<gene>
    <name evidence="1" type="ORF">CPELLU_LOCUS20398</name>
</gene>
<reference evidence="1" key="1">
    <citation type="submission" date="2021-06" db="EMBL/GenBank/DDBJ databases">
        <authorList>
            <person name="Kallberg Y."/>
            <person name="Tangrot J."/>
            <person name="Rosling A."/>
        </authorList>
    </citation>
    <scope>NUCLEOTIDE SEQUENCE</scope>
    <source>
        <strain evidence="1">FL966</strain>
    </source>
</reference>
<comment type="caution">
    <text evidence="1">The sequence shown here is derived from an EMBL/GenBank/DDBJ whole genome shotgun (WGS) entry which is preliminary data.</text>
</comment>
<keyword evidence="2" id="KW-1185">Reference proteome</keyword>
<dbReference type="AlphaFoldDB" id="A0A9N9KFQ6"/>
<accession>A0A9N9KFQ6</accession>
<evidence type="ECO:0000313" key="1">
    <source>
        <dbReference type="EMBL" id="CAG8828461.1"/>
    </source>
</evidence>
<proteinExistence type="predicted"/>
<sequence length="205" mass="23988">SARSAMQELQLWLVNQYLVEEGIIVETNKIIKRINISIVRTSNVLSGLFIKEILYKNNGHWKLQNVNLDYMHPCEYTTLIAPIPQYNHLKILKLFIDLYYDDFGTYWNAYHSLGGVYVQLGNMSFDQFERGTLINVQENDYWVVASLECTIADLPQFENIFAVPTITQQNDIAKKYSLQKWFSILDELQCKQHLQSPQDIYHIMA</sequence>